<dbReference type="GO" id="GO:0005737">
    <property type="term" value="C:cytoplasm"/>
    <property type="evidence" value="ECO:0007669"/>
    <property type="project" value="TreeGrafter"/>
</dbReference>
<keyword evidence="2" id="KW-1185">Reference proteome</keyword>
<proteinExistence type="predicted"/>
<accession>A0A9Q2CYQ5</accession>
<dbReference type="EC" id="4.2.1.-" evidence="1"/>
<gene>
    <name evidence="1" type="ORF">HNQ45_000425</name>
</gene>
<sequence>MSVSKTLYEARKHNVPVEAKDINVDNLKAAYDIQDEILSFKKDDGETLKGYKISLTSEDTQKLFNSTHPLYGAMTDKQIVKTISLNDYNDPFLELELVFIVQEELSPEDSVEDIMKKCTVAPGIEVPDSRYKNWFPNISMFQVIADTAVSGSVVIGEDQTFNYEDLKNINGTIFFNGKSVKTGNSEDVLDHPANAVKWLVESLDARGDKLTKGMFVSSGTFISPIQLEKGQYKAEYETIGTVELTVTD</sequence>
<reference evidence="1 2" key="1">
    <citation type="submission" date="2020-08" db="EMBL/GenBank/DDBJ databases">
        <title>Genomic Encyclopedia of Type Strains, Phase IV (KMG-IV): sequencing the most valuable type-strain genomes for metagenomic binning, comparative biology and taxonomic classification.</title>
        <authorList>
            <person name="Goeker M."/>
        </authorList>
    </citation>
    <scope>NUCLEOTIDE SEQUENCE [LARGE SCALE GENOMIC DNA]</scope>
    <source>
        <strain evidence="1 2">DSM 19163</strain>
    </source>
</reference>
<dbReference type="PANTHER" id="PTHR30143:SF0">
    <property type="entry name" value="2-KETO-4-PENTENOATE HYDRATASE"/>
    <property type="match status" value="1"/>
</dbReference>
<organism evidence="1 2">
    <name type="scientific">Nosocomiicoccus ampullae</name>
    <dbReference type="NCBI Taxonomy" id="489910"/>
    <lineage>
        <taxon>Bacteria</taxon>
        <taxon>Bacillati</taxon>
        <taxon>Bacillota</taxon>
        <taxon>Bacilli</taxon>
        <taxon>Bacillales</taxon>
        <taxon>Staphylococcaceae</taxon>
        <taxon>Nosocomiicoccus</taxon>
    </lineage>
</organism>
<dbReference type="Gene3D" id="3.90.850.10">
    <property type="entry name" value="Fumarylacetoacetase-like, C-terminal domain"/>
    <property type="match status" value="1"/>
</dbReference>
<dbReference type="EMBL" id="JACHHF010000002">
    <property type="protein sequence ID" value="MBB5175555.1"/>
    <property type="molecule type" value="Genomic_DNA"/>
</dbReference>
<dbReference type="InterPro" id="IPR050772">
    <property type="entry name" value="Hydratase-Decarb/MhpD_sf"/>
</dbReference>
<dbReference type="Proteomes" id="UP000579136">
    <property type="component" value="Unassembled WGS sequence"/>
</dbReference>
<evidence type="ECO:0000313" key="2">
    <source>
        <dbReference type="Proteomes" id="UP000579136"/>
    </source>
</evidence>
<dbReference type="RefSeq" id="WP_183672973.1">
    <property type="nucleotide sequence ID" value="NZ_CBCRYX010000001.1"/>
</dbReference>
<dbReference type="SUPFAM" id="SSF56529">
    <property type="entry name" value="FAH"/>
    <property type="match status" value="1"/>
</dbReference>
<comment type="caution">
    <text evidence="1">The sequence shown here is derived from an EMBL/GenBank/DDBJ whole genome shotgun (WGS) entry which is preliminary data.</text>
</comment>
<evidence type="ECO:0000313" key="1">
    <source>
        <dbReference type="EMBL" id="MBB5175555.1"/>
    </source>
</evidence>
<keyword evidence="1" id="KW-0456">Lyase</keyword>
<protein>
    <submittedName>
        <fullName evidence="1">2-oxo-hept-3-ene-1,7-dioate hydratase</fullName>
        <ecNumber evidence="1">4.2.1.-</ecNumber>
    </submittedName>
</protein>
<dbReference type="GO" id="GO:0008684">
    <property type="term" value="F:2-oxopent-4-enoate hydratase activity"/>
    <property type="evidence" value="ECO:0007669"/>
    <property type="project" value="TreeGrafter"/>
</dbReference>
<dbReference type="PANTHER" id="PTHR30143">
    <property type="entry name" value="ACID HYDRATASE"/>
    <property type="match status" value="1"/>
</dbReference>
<dbReference type="AlphaFoldDB" id="A0A9Q2CYQ5"/>
<name>A0A9Q2CYQ5_9STAP</name>
<dbReference type="InterPro" id="IPR036663">
    <property type="entry name" value="Fumarylacetoacetase_C_sf"/>
</dbReference>